<feature type="transmembrane region" description="Helical" evidence="6">
    <location>
        <begin position="132"/>
        <end position="152"/>
    </location>
</feature>
<evidence type="ECO:0000256" key="5">
    <source>
        <dbReference type="ARBA" id="ARBA00023136"/>
    </source>
</evidence>
<dbReference type="PANTHER" id="PTHR40277:SF1">
    <property type="entry name" value="BLL5419 PROTEIN"/>
    <property type="match status" value="1"/>
</dbReference>
<evidence type="ECO:0000256" key="3">
    <source>
        <dbReference type="ARBA" id="ARBA00022692"/>
    </source>
</evidence>
<dbReference type="RefSeq" id="WP_338271524.1">
    <property type="nucleotide sequence ID" value="NZ_AP027266.1"/>
</dbReference>
<gene>
    <name evidence="7" type="ORF">MACH21_18950</name>
</gene>
<evidence type="ECO:0000256" key="1">
    <source>
        <dbReference type="ARBA" id="ARBA00004651"/>
    </source>
</evidence>
<dbReference type="PANTHER" id="PTHR40277">
    <property type="entry name" value="BLL5419 PROTEIN"/>
    <property type="match status" value="1"/>
</dbReference>
<reference evidence="7 8" key="1">
    <citation type="submission" date="2023-01" db="EMBL/GenBank/DDBJ databases">
        <title>Complete genome sequence of Roseicyclus marinus strain Dej080120_10.</title>
        <authorList>
            <person name="Ueki S."/>
            <person name="Maruyama F."/>
        </authorList>
    </citation>
    <scope>NUCLEOTIDE SEQUENCE [LARGE SCALE GENOMIC DNA]</scope>
    <source>
        <strain evidence="7 8">Dej080120_10</strain>
    </source>
</reference>
<feature type="transmembrane region" description="Helical" evidence="6">
    <location>
        <begin position="158"/>
        <end position="180"/>
    </location>
</feature>
<dbReference type="EMBL" id="AP027266">
    <property type="protein sequence ID" value="BDW85718.1"/>
    <property type="molecule type" value="Genomic_DNA"/>
</dbReference>
<dbReference type="AlphaFoldDB" id="A0AA48HCF2"/>
<keyword evidence="4 6" id="KW-1133">Transmembrane helix</keyword>
<name>A0AA48HCF2_9RHOB</name>
<dbReference type="Pfam" id="PF03706">
    <property type="entry name" value="LPG_synthase_TM"/>
    <property type="match status" value="1"/>
</dbReference>
<dbReference type="InterPro" id="IPR022791">
    <property type="entry name" value="L-PG_synthase/AglD"/>
</dbReference>
<feature type="transmembrane region" description="Helical" evidence="6">
    <location>
        <begin position="285"/>
        <end position="310"/>
    </location>
</feature>
<keyword evidence="8" id="KW-1185">Reference proteome</keyword>
<evidence type="ECO:0000313" key="8">
    <source>
        <dbReference type="Proteomes" id="UP001337723"/>
    </source>
</evidence>
<sequence>MAGTHPLGKGLIRVMQGGVAAGLLVWLWHAADGAEAMRRLAGAQAGWLLAALAALSAQIVLSALRWRLTAARLGIAIDGATAVREYYLSQIVNQALPGGVLGDAGRAVRARAQAGLLASGQAVVFERLAGQIAIFALLAVAFGATLAVPGGLDWPDWAIWPVAALIGTGLGLPLILWGAARIVRGRMGRMLTRLGDGLHLCLFAREVRGRQALLSIGTALANVAGFAFCAEAVGAPIPVAAALALVPVILCAMVVPLTIGGWGLREGAAAAFLPLAGLSPAEAMAASIAFGLVFLAASLPGLLVVVGGGLRRAA</sequence>
<evidence type="ECO:0008006" key="9">
    <source>
        <dbReference type="Google" id="ProtNLM"/>
    </source>
</evidence>
<proteinExistence type="predicted"/>
<dbReference type="KEGG" id="rmai:MACH21_18950"/>
<accession>A0AA48HCF2</accession>
<evidence type="ECO:0000256" key="6">
    <source>
        <dbReference type="SAM" id="Phobius"/>
    </source>
</evidence>
<feature type="transmembrane region" description="Helical" evidence="6">
    <location>
        <begin position="239"/>
        <end position="264"/>
    </location>
</feature>
<dbReference type="GO" id="GO:0005886">
    <property type="term" value="C:plasma membrane"/>
    <property type="evidence" value="ECO:0007669"/>
    <property type="project" value="UniProtKB-SubCell"/>
</dbReference>
<feature type="transmembrane region" description="Helical" evidence="6">
    <location>
        <begin position="43"/>
        <end position="64"/>
    </location>
</feature>
<organism evidence="7 8">
    <name type="scientific">Roseicyclus marinus</name>
    <dbReference type="NCBI Taxonomy" id="2161673"/>
    <lineage>
        <taxon>Bacteria</taxon>
        <taxon>Pseudomonadati</taxon>
        <taxon>Pseudomonadota</taxon>
        <taxon>Alphaproteobacteria</taxon>
        <taxon>Rhodobacterales</taxon>
        <taxon>Roseobacteraceae</taxon>
        <taxon>Roseicyclus</taxon>
    </lineage>
</organism>
<evidence type="ECO:0000256" key="2">
    <source>
        <dbReference type="ARBA" id="ARBA00022475"/>
    </source>
</evidence>
<keyword evidence="3 6" id="KW-0812">Transmembrane</keyword>
<dbReference type="Proteomes" id="UP001337723">
    <property type="component" value="Chromosome"/>
</dbReference>
<keyword evidence="2" id="KW-1003">Cell membrane</keyword>
<evidence type="ECO:0000256" key="4">
    <source>
        <dbReference type="ARBA" id="ARBA00022989"/>
    </source>
</evidence>
<feature type="transmembrane region" description="Helical" evidence="6">
    <location>
        <begin position="12"/>
        <end position="31"/>
    </location>
</feature>
<keyword evidence="5 6" id="KW-0472">Membrane</keyword>
<evidence type="ECO:0000313" key="7">
    <source>
        <dbReference type="EMBL" id="BDW85718.1"/>
    </source>
</evidence>
<protein>
    <recommendedName>
        <fullName evidence="9">Lysylphosphatidylglycerol synthase-like protein</fullName>
    </recommendedName>
</protein>
<comment type="subcellular location">
    <subcellularLocation>
        <location evidence="1">Cell membrane</location>
        <topology evidence="1">Multi-pass membrane protein</topology>
    </subcellularLocation>
</comment>